<feature type="binding site" evidence="3">
    <location>
        <position position="272"/>
    </location>
    <ligand>
        <name>glycerol</name>
        <dbReference type="ChEBI" id="CHEBI:17754"/>
    </ligand>
</feature>
<keyword evidence="3" id="KW-0862">Zinc</keyword>
<keyword evidence="4" id="KW-0520">NAD</keyword>
<dbReference type="KEGG" id="lnn:F0161_10550"/>
<feature type="domain" description="Alcohol dehydrogenase iron-type/glycerol dehydrogenase GldA" evidence="5">
    <location>
        <begin position="7"/>
        <end position="151"/>
    </location>
</feature>
<keyword evidence="1 3" id="KW-0479">Metal-binding</keyword>
<dbReference type="InterPro" id="IPR001670">
    <property type="entry name" value="ADH_Fe/GldA"/>
</dbReference>
<dbReference type="PANTHER" id="PTHR43616">
    <property type="entry name" value="GLYCEROL DEHYDROGENASE"/>
    <property type="match status" value="1"/>
</dbReference>
<feature type="binding site" evidence="4">
    <location>
        <position position="129"/>
    </location>
    <ligand>
        <name>NAD(+)</name>
        <dbReference type="ChEBI" id="CHEBI:57540"/>
    </ligand>
</feature>
<feature type="binding site" evidence="3">
    <location>
        <position position="169"/>
    </location>
    <ligand>
        <name>glycerol</name>
        <dbReference type="ChEBI" id="CHEBI:17754"/>
    </ligand>
</feature>
<dbReference type="GO" id="GO:0046872">
    <property type="term" value="F:metal ion binding"/>
    <property type="evidence" value="ECO:0007669"/>
    <property type="project" value="UniProtKB-KW"/>
</dbReference>
<feature type="binding site" evidence="4">
    <location>
        <position position="125"/>
    </location>
    <ligand>
        <name>NAD(+)</name>
        <dbReference type="ChEBI" id="CHEBI:57540"/>
    </ligand>
</feature>
<dbReference type="Gene3D" id="3.40.50.1970">
    <property type="match status" value="1"/>
</dbReference>
<gene>
    <name evidence="6" type="ORF">F0161_10550</name>
</gene>
<dbReference type="OrthoDB" id="5198708at2"/>
<protein>
    <submittedName>
        <fullName evidence="6">Iron-containing alcohol dehydrogenase family protein</fullName>
    </submittedName>
</protein>
<dbReference type="CDD" id="cd08172">
    <property type="entry name" value="GlyDH-like"/>
    <property type="match status" value="1"/>
</dbReference>
<dbReference type="GO" id="GO:0016614">
    <property type="term" value="F:oxidoreductase activity, acting on CH-OH group of donors"/>
    <property type="evidence" value="ECO:0007669"/>
    <property type="project" value="InterPro"/>
</dbReference>
<name>A0A5P1X4B5_9LACO</name>
<sequence>MMSQSGPQRYISDNEAYDVLLTFAEELGVKRVLFLHGEKSLAAAAPYLPDLSKSFDVTDVPFGGECSYDEIDRIKAIAKENDVQMVIGLGGGKVLDTAKSATTGTHLYLVLMPTLASNCAPWSALSVHYKENGEHIDHQIYKETANLMLLNPKVILNSPINYFVAGIADTLAKFYESELIFDNLKPEEFTVALMMSRQNAINCKEVLLRDGLGAIEDMKNGELTHRWRNVAETIIVTAGTVGGWGDEYGRATGAHSVHDALTLYPQTGNLLHGEKVGYGILVLLMMEDKLDSFNELLPMFREMGVPTNFAELNLPDFSDEDIDALATEATTEEKMIHFMPMEVSAQLVKVAMLKMEVVAKQTA</sequence>
<comment type="cofactor">
    <cofactor evidence="3">
        <name>Zn(2+)</name>
        <dbReference type="ChEBI" id="CHEBI:29105"/>
    </cofactor>
    <text evidence="3">Binds 1 zinc ion per subunit.</text>
</comment>
<proteinExistence type="predicted"/>
<dbReference type="Proteomes" id="UP000325295">
    <property type="component" value="Chromosome"/>
</dbReference>
<evidence type="ECO:0000256" key="4">
    <source>
        <dbReference type="PIRSR" id="PIRSR000112-3"/>
    </source>
</evidence>
<accession>A0A5P1X4B5</accession>
<keyword evidence="7" id="KW-1185">Reference proteome</keyword>
<feature type="binding site" evidence="4">
    <location>
        <position position="123"/>
    </location>
    <ligand>
        <name>NAD(+)</name>
        <dbReference type="ChEBI" id="CHEBI:57540"/>
    </ligand>
</feature>
<dbReference type="PIRSF" id="PIRSF000112">
    <property type="entry name" value="Glycerol_dehydrogenase"/>
    <property type="match status" value="1"/>
</dbReference>
<dbReference type="InterPro" id="IPR016205">
    <property type="entry name" value="Glycerol_DH"/>
</dbReference>
<evidence type="ECO:0000256" key="1">
    <source>
        <dbReference type="ARBA" id="ARBA00022723"/>
    </source>
</evidence>
<evidence type="ECO:0000313" key="6">
    <source>
        <dbReference type="EMBL" id="QER68235.1"/>
    </source>
</evidence>
<reference evidence="6 7" key="1">
    <citation type="submission" date="2019-09" db="EMBL/GenBank/DDBJ databases">
        <title>Complete Genome Sequence of Lactobacillus nenjiangensis SH-Y15, isolated from sauerkraut.</title>
        <authorList>
            <person name="Yang H."/>
        </authorList>
    </citation>
    <scope>NUCLEOTIDE SEQUENCE [LARGE SCALE GENOMIC DNA]</scope>
    <source>
        <strain evidence="6 7">SH-Y15</strain>
    </source>
</reference>
<feature type="binding site" evidence="3">
    <location>
        <position position="255"/>
    </location>
    <ligand>
        <name>glycerol</name>
        <dbReference type="ChEBI" id="CHEBI:17754"/>
    </ligand>
</feature>
<dbReference type="EMBL" id="CP043939">
    <property type="protein sequence ID" value="QER68235.1"/>
    <property type="molecule type" value="Genomic_DNA"/>
</dbReference>
<dbReference type="Gene3D" id="1.20.1090.10">
    <property type="entry name" value="Dehydroquinate synthase-like - alpha domain"/>
    <property type="match status" value="1"/>
</dbReference>
<evidence type="ECO:0000256" key="2">
    <source>
        <dbReference type="ARBA" id="ARBA00023002"/>
    </source>
</evidence>
<dbReference type="SUPFAM" id="SSF56796">
    <property type="entry name" value="Dehydroquinate synthase-like"/>
    <property type="match status" value="1"/>
</dbReference>
<feature type="binding site" evidence="4">
    <location>
        <begin position="114"/>
        <end position="117"/>
    </location>
    <ligand>
        <name>NAD(+)</name>
        <dbReference type="ChEBI" id="CHEBI:57540"/>
    </ligand>
</feature>
<evidence type="ECO:0000313" key="7">
    <source>
        <dbReference type="Proteomes" id="UP000325295"/>
    </source>
</evidence>
<keyword evidence="2" id="KW-0560">Oxidoreductase</keyword>
<dbReference type="AlphaFoldDB" id="A0A5P1X4B5"/>
<dbReference type="Pfam" id="PF00465">
    <property type="entry name" value="Fe-ADH"/>
    <property type="match status" value="1"/>
</dbReference>
<evidence type="ECO:0000259" key="5">
    <source>
        <dbReference type="Pfam" id="PF00465"/>
    </source>
</evidence>
<feature type="binding site" evidence="4">
    <location>
        <begin position="92"/>
        <end position="96"/>
    </location>
    <ligand>
        <name>NAD(+)</name>
        <dbReference type="ChEBI" id="CHEBI:57540"/>
    </ligand>
</feature>
<evidence type="ECO:0000256" key="3">
    <source>
        <dbReference type="PIRSR" id="PIRSR000112-1"/>
    </source>
</evidence>
<organism evidence="6 7">
    <name type="scientific">Paucilactobacillus nenjiangensis</name>
    <dbReference type="NCBI Taxonomy" id="1296540"/>
    <lineage>
        <taxon>Bacteria</taxon>
        <taxon>Bacillati</taxon>
        <taxon>Bacillota</taxon>
        <taxon>Bacilli</taxon>
        <taxon>Lactobacillales</taxon>
        <taxon>Lactobacillaceae</taxon>
        <taxon>Paucilactobacillus</taxon>
    </lineage>
</organism>
<dbReference type="PANTHER" id="PTHR43616:SF3">
    <property type="entry name" value="HYDROXYCARBOXYLATE DEHYDROGENASE A"/>
    <property type="match status" value="1"/>
</dbReference>
<dbReference type="RefSeq" id="WP_150204548.1">
    <property type="nucleotide sequence ID" value="NZ_CP043939.1"/>
</dbReference>